<organism evidence="2 3">
    <name type="scientific">Actinomadura coerulea</name>
    <dbReference type="NCBI Taxonomy" id="46159"/>
    <lineage>
        <taxon>Bacteria</taxon>
        <taxon>Bacillati</taxon>
        <taxon>Actinomycetota</taxon>
        <taxon>Actinomycetes</taxon>
        <taxon>Streptosporangiales</taxon>
        <taxon>Thermomonosporaceae</taxon>
        <taxon>Actinomadura</taxon>
    </lineage>
</organism>
<dbReference type="InterPro" id="IPR029787">
    <property type="entry name" value="Nucleotide_cyclase"/>
</dbReference>
<protein>
    <submittedName>
        <fullName evidence="2">Class 3 adenylate cyclase</fullName>
    </submittedName>
</protein>
<reference evidence="2 3" key="1">
    <citation type="submission" date="2020-08" db="EMBL/GenBank/DDBJ databases">
        <title>Sequencing the genomes of 1000 actinobacteria strains.</title>
        <authorList>
            <person name="Klenk H.-P."/>
        </authorList>
    </citation>
    <scope>NUCLEOTIDE SEQUENCE [LARGE SCALE GENOMIC DNA]</scope>
    <source>
        <strain evidence="2 3">DSM 43675</strain>
    </source>
</reference>
<dbReference type="EMBL" id="JACHMQ010000001">
    <property type="protein sequence ID" value="MBB6398586.1"/>
    <property type="molecule type" value="Genomic_DNA"/>
</dbReference>
<feature type="compositionally biased region" description="Low complexity" evidence="1">
    <location>
        <begin position="232"/>
        <end position="247"/>
    </location>
</feature>
<sequence>MSTRPGEAELEASEFEAAFLLVDIRGFSRIVYELGPHDPRRAGVLARSFWSKVEPIAKSLGGDIYAWQGDCLLVAYRGTPRERALRALKTAQEAHAVAWQDLVPQCWELLTEAAHEVQYAGKGQPPSRATQFAVSSAISDGSVIAVPRSDGKRYTEELTGDTVNLVFSITKAVPPWHIAVTKPVYDRLKGDESTKALADQWEERSLVLCGAPRNFASVKLPMLDRPVPDIKPSATSTPSPSVSSVPA</sequence>
<comment type="caution">
    <text evidence="2">The sequence shown here is derived from an EMBL/GenBank/DDBJ whole genome shotgun (WGS) entry which is preliminary data.</text>
</comment>
<dbReference type="Gene3D" id="3.30.70.1230">
    <property type="entry name" value="Nucleotide cyclase"/>
    <property type="match status" value="1"/>
</dbReference>
<feature type="region of interest" description="Disordered" evidence="1">
    <location>
        <begin position="226"/>
        <end position="247"/>
    </location>
</feature>
<name>A0A7X0G3C9_9ACTN</name>
<dbReference type="AlphaFoldDB" id="A0A7X0G3C9"/>
<evidence type="ECO:0000256" key="1">
    <source>
        <dbReference type="SAM" id="MobiDB-lite"/>
    </source>
</evidence>
<keyword evidence="3" id="KW-1185">Reference proteome</keyword>
<gene>
    <name evidence="2" type="ORF">BKA00_005500</name>
</gene>
<proteinExistence type="predicted"/>
<dbReference type="SUPFAM" id="SSF55073">
    <property type="entry name" value="Nucleotide cyclase"/>
    <property type="match status" value="1"/>
</dbReference>
<accession>A0A7X0G3C9</accession>
<evidence type="ECO:0000313" key="3">
    <source>
        <dbReference type="Proteomes" id="UP000546324"/>
    </source>
</evidence>
<dbReference type="Proteomes" id="UP000546324">
    <property type="component" value="Unassembled WGS sequence"/>
</dbReference>
<dbReference type="RefSeq" id="WP_185029685.1">
    <property type="nucleotide sequence ID" value="NZ_JACHMQ010000001.1"/>
</dbReference>
<evidence type="ECO:0000313" key="2">
    <source>
        <dbReference type="EMBL" id="MBB6398586.1"/>
    </source>
</evidence>